<name>A0A1H4MKM2_9BACT</name>
<dbReference type="RefSeq" id="WP_074653668.1">
    <property type="nucleotide sequence ID" value="NZ_FNSD01000001.1"/>
</dbReference>
<dbReference type="PANTHER" id="PTHR30344">
    <property type="entry name" value="6-PHOSPHOGLUCONOLACTONASE-RELATED"/>
    <property type="match status" value="1"/>
</dbReference>
<dbReference type="GO" id="GO:0017057">
    <property type="term" value="F:6-phosphogluconolactonase activity"/>
    <property type="evidence" value="ECO:0007669"/>
    <property type="project" value="TreeGrafter"/>
</dbReference>
<keyword evidence="2" id="KW-0119">Carbohydrate metabolism</keyword>
<gene>
    <name evidence="3" type="ORF">SAMN05443244_1958</name>
</gene>
<evidence type="ECO:0000256" key="1">
    <source>
        <dbReference type="ARBA" id="ARBA00005564"/>
    </source>
</evidence>
<dbReference type="SUPFAM" id="SSF51004">
    <property type="entry name" value="C-terminal (heme d1) domain of cytochrome cd1-nitrite reductase"/>
    <property type="match status" value="1"/>
</dbReference>
<dbReference type="InterPro" id="IPR015943">
    <property type="entry name" value="WD40/YVTN_repeat-like_dom_sf"/>
</dbReference>
<dbReference type="OrthoDB" id="9790815at2"/>
<evidence type="ECO:0000313" key="4">
    <source>
        <dbReference type="Proteomes" id="UP000182409"/>
    </source>
</evidence>
<dbReference type="Pfam" id="PF10282">
    <property type="entry name" value="Lactonase"/>
    <property type="match status" value="1"/>
</dbReference>
<dbReference type="InterPro" id="IPR006311">
    <property type="entry name" value="TAT_signal"/>
</dbReference>
<dbReference type="EMBL" id="FNSD01000001">
    <property type="protein sequence ID" value="SEB83397.1"/>
    <property type="molecule type" value="Genomic_DNA"/>
</dbReference>
<dbReference type="AlphaFoldDB" id="A0A1H4MKM2"/>
<protein>
    <submittedName>
        <fullName evidence="3">6-phosphogluconolactonase</fullName>
    </submittedName>
</protein>
<dbReference type="Gene3D" id="2.130.10.10">
    <property type="entry name" value="YVTN repeat-like/Quinoprotein amine dehydrogenase"/>
    <property type="match status" value="1"/>
</dbReference>
<dbReference type="PROSITE" id="PS51318">
    <property type="entry name" value="TAT"/>
    <property type="match status" value="1"/>
</dbReference>
<comment type="similarity">
    <text evidence="1">Belongs to the cycloisomerase 2 family.</text>
</comment>
<keyword evidence="2" id="KW-0313">Glucose metabolism</keyword>
<proteinExistence type="inferred from homology"/>
<dbReference type="InterPro" id="IPR011048">
    <property type="entry name" value="Haem_d1_sf"/>
</dbReference>
<evidence type="ECO:0000256" key="2">
    <source>
        <dbReference type="ARBA" id="ARBA00022526"/>
    </source>
</evidence>
<dbReference type="InterPro" id="IPR050282">
    <property type="entry name" value="Cycloisomerase_2"/>
</dbReference>
<dbReference type="PANTHER" id="PTHR30344:SF1">
    <property type="entry name" value="6-PHOSPHOGLUCONOLACTONASE"/>
    <property type="match status" value="1"/>
</dbReference>
<reference evidence="3 4" key="1">
    <citation type="submission" date="2016-10" db="EMBL/GenBank/DDBJ databases">
        <authorList>
            <person name="de Groot N.N."/>
        </authorList>
    </citation>
    <scope>NUCLEOTIDE SEQUENCE [LARGE SCALE GENOMIC DNA]</scope>
    <source>
        <strain evidence="3 4">AB35.6</strain>
    </source>
</reference>
<dbReference type="Proteomes" id="UP000182409">
    <property type="component" value="Unassembled WGS sequence"/>
</dbReference>
<sequence>MLTRRKFLGSAAAGAAMMLRTTTSSAREMAGTQRLFVGTSSQTEFTGHGEGIFVTSFRDGRLGSPRLLAKVTSPSFLAVPQAGHPLFAVLGGDDGASRAASYAISQGHDVATTTLTPIDTASSGGGGGCHVSASPDGRCVFVSNYGGGSVASFHADSSGKLTQASVIRFPPTEHGPVQDRQEGSHVHSAMVSPDGAFVLVNDFGLDRIHVFGLDRATAKLTPHRPDHWLSEPGSGPRHLVFHPNGRWIYCICELNSTVVQLQWNATHGVLTPKSVAKTLPDGVDAAKARGCEMVFSKDMRFLYASNRRASESFAVFAVDASTGALTKIQNKPNPGLEARHIAVDPSGRWFLVANQFSGDVTVFALDMATGHIGEPVSKIEVSGASCLLFA</sequence>
<accession>A0A1H4MKM2</accession>
<dbReference type="GO" id="GO:0006006">
    <property type="term" value="P:glucose metabolic process"/>
    <property type="evidence" value="ECO:0007669"/>
    <property type="project" value="UniProtKB-KW"/>
</dbReference>
<dbReference type="InterPro" id="IPR019405">
    <property type="entry name" value="Lactonase_7-beta_prop"/>
</dbReference>
<evidence type="ECO:0000313" key="3">
    <source>
        <dbReference type="EMBL" id="SEB83397.1"/>
    </source>
</evidence>
<organism evidence="3 4">
    <name type="scientific">Terriglobus roseus</name>
    <dbReference type="NCBI Taxonomy" id="392734"/>
    <lineage>
        <taxon>Bacteria</taxon>
        <taxon>Pseudomonadati</taxon>
        <taxon>Acidobacteriota</taxon>
        <taxon>Terriglobia</taxon>
        <taxon>Terriglobales</taxon>
        <taxon>Acidobacteriaceae</taxon>
        <taxon>Terriglobus</taxon>
    </lineage>
</organism>